<evidence type="ECO:0000313" key="1">
    <source>
        <dbReference type="EMBL" id="GBL80007.1"/>
    </source>
</evidence>
<proteinExistence type="predicted"/>
<accession>A0A4Y2AK39</accession>
<organism evidence="1 2">
    <name type="scientific">Araneus ventricosus</name>
    <name type="common">Orbweaver spider</name>
    <name type="synonym">Epeira ventricosa</name>
    <dbReference type="NCBI Taxonomy" id="182803"/>
    <lineage>
        <taxon>Eukaryota</taxon>
        <taxon>Metazoa</taxon>
        <taxon>Ecdysozoa</taxon>
        <taxon>Arthropoda</taxon>
        <taxon>Chelicerata</taxon>
        <taxon>Arachnida</taxon>
        <taxon>Araneae</taxon>
        <taxon>Araneomorphae</taxon>
        <taxon>Entelegynae</taxon>
        <taxon>Araneoidea</taxon>
        <taxon>Araneidae</taxon>
        <taxon>Araneus</taxon>
    </lineage>
</organism>
<dbReference type="AlphaFoldDB" id="A0A4Y2AK39"/>
<dbReference type="EMBL" id="BGPR01000020">
    <property type="protein sequence ID" value="GBL80007.1"/>
    <property type="molecule type" value="Genomic_DNA"/>
</dbReference>
<dbReference type="Proteomes" id="UP000499080">
    <property type="component" value="Unassembled WGS sequence"/>
</dbReference>
<keyword evidence="2" id="KW-1185">Reference proteome</keyword>
<gene>
    <name evidence="1" type="ORF">AVEN_29027_1</name>
</gene>
<sequence>MRTPAHGICTNGMVSAVPFLCRSSVRFCLYKLVFKGISSIEERPSALCYTQIAIFVCRKFAADLHCKSASLQQICHDKSAVKQVCSKLTQASKSPWDELVANLQQTCTANSLQIIARTEYEHNPG</sequence>
<comment type="caution">
    <text evidence="1">The sequence shown here is derived from an EMBL/GenBank/DDBJ whole genome shotgun (WGS) entry which is preliminary data.</text>
</comment>
<evidence type="ECO:0000313" key="2">
    <source>
        <dbReference type="Proteomes" id="UP000499080"/>
    </source>
</evidence>
<reference evidence="1 2" key="1">
    <citation type="journal article" date="2019" name="Sci. Rep.">
        <title>Orb-weaving spider Araneus ventricosus genome elucidates the spidroin gene catalogue.</title>
        <authorList>
            <person name="Kono N."/>
            <person name="Nakamura H."/>
            <person name="Ohtoshi R."/>
            <person name="Moran D.A.P."/>
            <person name="Shinohara A."/>
            <person name="Yoshida Y."/>
            <person name="Fujiwara M."/>
            <person name="Mori M."/>
            <person name="Tomita M."/>
            <person name="Arakawa K."/>
        </authorList>
    </citation>
    <scope>NUCLEOTIDE SEQUENCE [LARGE SCALE GENOMIC DNA]</scope>
</reference>
<protein>
    <submittedName>
        <fullName evidence="1">Uncharacterized protein</fullName>
    </submittedName>
</protein>
<name>A0A4Y2AK39_ARAVE</name>